<dbReference type="CDD" id="cd18316">
    <property type="entry name" value="BTB_POZ_KCTD-like"/>
    <property type="match status" value="1"/>
</dbReference>
<dbReference type="SUPFAM" id="SSF54695">
    <property type="entry name" value="POZ domain"/>
    <property type="match status" value="1"/>
</dbReference>
<reference evidence="2 3" key="2">
    <citation type="submission" date="2018-11" db="EMBL/GenBank/DDBJ databases">
        <authorList>
            <consortium name="Pathogen Informatics"/>
        </authorList>
    </citation>
    <scope>NUCLEOTIDE SEQUENCE [LARGE SCALE GENOMIC DNA]</scope>
</reference>
<feature type="domain" description="BTB" evidence="1">
    <location>
        <begin position="23"/>
        <end position="135"/>
    </location>
</feature>
<sequence>MQLHFSSLEFQASSDVTTQHVTDIVHLNVGGKRYSTHFETLIRSRSSYFNRFVRIDDVSGKVLLYLKNCSIDSTGAIFVNRDGDLFAYALQFMRDGKRAALPQNTDILQQLVREAEFFGMDIWKIELQKRLEEESRRGSQIHDLLSAIDTRVAQISESIYFNGFKP</sequence>
<reference evidence="4" key="1">
    <citation type="submission" date="2017-02" db="UniProtKB">
        <authorList>
            <consortium name="WormBaseParasite"/>
        </authorList>
    </citation>
    <scope>IDENTIFICATION</scope>
</reference>
<dbReference type="PANTHER" id="PTHR14499">
    <property type="entry name" value="POTASSIUM CHANNEL TETRAMERIZATION DOMAIN-CONTAINING"/>
    <property type="match status" value="1"/>
</dbReference>
<dbReference type="InterPro" id="IPR003131">
    <property type="entry name" value="T1-type_BTB"/>
</dbReference>
<evidence type="ECO:0000313" key="2">
    <source>
        <dbReference type="EMBL" id="VDL79899.1"/>
    </source>
</evidence>
<evidence type="ECO:0000313" key="3">
    <source>
        <dbReference type="Proteomes" id="UP000271162"/>
    </source>
</evidence>
<accession>A0A0N4YHG5</accession>
<dbReference type="PANTHER" id="PTHR14499:SF135">
    <property type="entry name" value="BTB DOMAIN-CONTAINING PROTEIN-RELATED"/>
    <property type="match status" value="1"/>
</dbReference>
<dbReference type="Proteomes" id="UP000271162">
    <property type="component" value="Unassembled WGS sequence"/>
</dbReference>
<evidence type="ECO:0000259" key="1">
    <source>
        <dbReference type="SMART" id="SM00225"/>
    </source>
</evidence>
<gene>
    <name evidence="2" type="ORF">NBR_LOCUS16304</name>
</gene>
<dbReference type="EMBL" id="UYSL01022142">
    <property type="protein sequence ID" value="VDL79899.1"/>
    <property type="molecule type" value="Genomic_DNA"/>
</dbReference>
<dbReference type="SMART" id="SM00225">
    <property type="entry name" value="BTB"/>
    <property type="match status" value="1"/>
</dbReference>
<dbReference type="OMA" id="RDLVHIN"/>
<name>A0A0N4YHG5_NIPBR</name>
<protein>
    <submittedName>
        <fullName evidence="4">BTB domain-containing protein</fullName>
    </submittedName>
</protein>
<dbReference type="AlphaFoldDB" id="A0A0N4YHG5"/>
<dbReference type="GO" id="GO:0051260">
    <property type="term" value="P:protein homooligomerization"/>
    <property type="evidence" value="ECO:0007669"/>
    <property type="project" value="InterPro"/>
</dbReference>
<evidence type="ECO:0000313" key="4">
    <source>
        <dbReference type="WBParaSite" id="NBR_0001630301-mRNA-1"/>
    </source>
</evidence>
<dbReference type="InterPro" id="IPR011333">
    <property type="entry name" value="SKP1/BTB/POZ_sf"/>
</dbReference>
<dbReference type="STRING" id="27835.A0A0N4YHG5"/>
<dbReference type="InterPro" id="IPR000210">
    <property type="entry name" value="BTB/POZ_dom"/>
</dbReference>
<dbReference type="Pfam" id="PF02214">
    <property type="entry name" value="BTB_2"/>
    <property type="match status" value="1"/>
</dbReference>
<dbReference type="Gene3D" id="3.30.710.10">
    <property type="entry name" value="Potassium Channel Kv1.1, Chain A"/>
    <property type="match status" value="1"/>
</dbReference>
<keyword evidence="3" id="KW-1185">Reference proteome</keyword>
<organism evidence="4">
    <name type="scientific">Nippostrongylus brasiliensis</name>
    <name type="common">Rat hookworm</name>
    <dbReference type="NCBI Taxonomy" id="27835"/>
    <lineage>
        <taxon>Eukaryota</taxon>
        <taxon>Metazoa</taxon>
        <taxon>Ecdysozoa</taxon>
        <taxon>Nematoda</taxon>
        <taxon>Chromadorea</taxon>
        <taxon>Rhabditida</taxon>
        <taxon>Rhabditina</taxon>
        <taxon>Rhabditomorpha</taxon>
        <taxon>Strongyloidea</taxon>
        <taxon>Heligmosomidae</taxon>
        <taxon>Nippostrongylus</taxon>
    </lineage>
</organism>
<proteinExistence type="predicted"/>
<dbReference type="WBParaSite" id="NBR_0001630301-mRNA-1">
    <property type="protein sequence ID" value="NBR_0001630301-mRNA-1"/>
    <property type="gene ID" value="NBR_0001630301"/>
</dbReference>